<evidence type="ECO:0000256" key="5">
    <source>
        <dbReference type="ARBA" id="ARBA00022553"/>
    </source>
</evidence>
<evidence type="ECO:0000256" key="9">
    <source>
        <dbReference type="ARBA" id="ARBA00023273"/>
    </source>
</evidence>
<dbReference type="CDD" id="cd01207">
    <property type="entry name" value="EVH1_Ena_VASP-like"/>
    <property type="match status" value="1"/>
</dbReference>
<evidence type="ECO:0000256" key="4">
    <source>
        <dbReference type="ARBA" id="ARBA00022490"/>
    </source>
</evidence>
<dbReference type="InterPro" id="IPR014885">
    <property type="entry name" value="VASP_tetra"/>
</dbReference>
<dbReference type="InterPro" id="IPR038023">
    <property type="entry name" value="VASP_sf"/>
</dbReference>
<keyword evidence="4" id="KW-0963">Cytoplasm</keyword>
<keyword evidence="8" id="KW-0206">Cytoskeleton</keyword>
<protein>
    <recommendedName>
        <fullName evidence="11">WH1 domain-containing protein</fullName>
    </recommendedName>
</protein>
<comment type="subcellular location">
    <subcellularLocation>
        <location evidence="2">Cell projection</location>
        <location evidence="2">Lamellipodium</location>
    </subcellularLocation>
    <subcellularLocation>
        <location evidence="1">Cytoplasm</location>
        <location evidence="1">Cytoskeleton</location>
    </subcellularLocation>
</comment>
<feature type="region of interest" description="Disordered" evidence="10">
    <location>
        <begin position="195"/>
        <end position="214"/>
    </location>
</feature>
<dbReference type="EMBL" id="BLKM01000363">
    <property type="protein sequence ID" value="GFG32374.1"/>
    <property type="molecule type" value="Genomic_DNA"/>
</dbReference>
<gene>
    <name evidence="12" type="ORF">Cfor_04354</name>
</gene>
<feature type="domain" description="WH1" evidence="11">
    <location>
        <begin position="24"/>
        <end position="137"/>
    </location>
</feature>
<keyword evidence="9" id="KW-0966">Cell projection</keyword>
<sequence length="582" mass="61619">MNSGSVLKSVVKYSLKTNADLGQLSMNCEQSIASARASVMVYDDVNKKWIPSGTSSGLSKVHIYQHQVNNTFRVVGRKLQDHEVVINCAILKGLKYNQATATFHQWRDNKQVYGLNFSSKDDADSFAHAMLHALDMLSNSISRSMGQPPMAPVTQPLYQPTNNGQYEEDMGYSQMVTLPRVALYHQVPSAAQASLRIPHSEVGPSGPASSVDRTMTREDVAIIQERRMSQQQQQQQPQQQQILGSPGSPSPGAPAPPAPPGHHRTSSAPPAPQPPPMALAPPTSSPQTGAPPAPPAPPCPPWLGASSQPPAPPVAAAAAAPPPPPPPPAPNMSRSSSSDGQDQTSSLAAQLQSAKLRRSNKQSAENSGSSTSSSGSGSNYGTIGRGGMASMSSMMDEMAKTLARRRKAAEKKEHPDAEQEGDTGQDKKAWGDKASANGGKVGSSGASGGGGNGSGSESPKPSRKRFGSASEEQLPKLNGLPDGATCVPDLDSLKQEILKEIRKEMTKLKQDIIDGIVCFMVTFCQDGVCQKIIFNMLSSYDGNVHSQLLDMDLIKGLLQLFNTAGATSIPIACYILVSVVLL</sequence>
<feature type="compositionally biased region" description="Pro residues" evidence="10">
    <location>
        <begin position="289"/>
        <end position="301"/>
    </location>
</feature>
<dbReference type="Pfam" id="PF00568">
    <property type="entry name" value="WH1"/>
    <property type="match status" value="1"/>
</dbReference>
<accession>A0A6L2PIY3</accession>
<keyword evidence="6" id="KW-0729">SH3-binding</keyword>
<keyword evidence="13" id="KW-1185">Reference proteome</keyword>
<dbReference type="AlphaFoldDB" id="A0A6L2PIY3"/>
<evidence type="ECO:0000256" key="10">
    <source>
        <dbReference type="SAM" id="MobiDB-lite"/>
    </source>
</evidence>
<feature type="compositionally biased region" description="Low complexity" evidence="10">
    <location>
        <begin position="333"/>
        <end position="346"/>
    </location>
</feature>
<feature type="compositionally biased region" description="Low complexity" evidence="10">
    <location>
        <begin position="367"/>
        <end position="377"/>
    </location>
</feature>
<dbReference type="GO" id="GO:0003779">
    <property type="term" value="F:actin binding"/>
    <property type="evidence" value="ECO:0007669"/>
    <property type="project" value="UniProtKB-KW"/>
</dbReference>
<dbReference type="GO" id="GO:0005829">
    <property type="term" value="C:cytosol"/>
    <property type="evidence" value="ECO:0007669"/>
    <property type="project" value="UniProtKB-ARBA"/>
</dbReference>
<dbReference type="FunFam" id="2.30.29.30:FF:000047">
    <property type="entry name" value="vasodilator-stimulated phosphoprotein isoform X2"/>
    <property type="match status" value="1"/>
</dbReference>
<evidence type="ECO:0000256" key="6">
    <source>
        <dbReference type="ARBA" id="ARBA00023036"/>
    </source>
</evidence>
<feature type="compositionally biased region" description="Low complexity" evidence="10">
    <location>
        <begin position="229"/>
        <end position="247"/>
    </location>
</feature>
<dbReference type="FunCoup" id="A0A6L2PIY3">
    <property type="interactions" value="170"/>
</dbReference>
<dbReference type="SUPFAM" id="SSF118370">
    <property type="entry name" value="Vasodilator-stimulated phosphoprotein, VASP, tetramerisation domain"/>
    <property type="match status" value="1"/>
</dbReference>
<evidence type="ECO:0000313" key="12">
    <source>
        <dbReference type="EMBL" id="GFG32374.1"/>
    </source>
</evidence>
<feature type="compositionally biased region" description="Gly residues" evidence="10">
    <location>
        <begin position="439"/>
        <end position="454"/>
    </location>
</feature>
<dbReference type="GO" id="GO:0017124">
    <property type="term" value="F:SH3 domain binding"/>
    <property type="evidence" value="ECO:0007669"/>
    <property type="project" value="UniProtKB-KW"/>
</dbReference>
<dbReference type="PROSITE" id="PS50229">
    <property type="entry name" value="WH1"/>
    <property type="match status" value="1"/>
</dbReference>
<dbReference type="Gene3D" id="1.20.5.1160">
    <property type="entry name" value="Vasodilator-stimulated phosphoprotein"/>
    <property type="match status" value="1"/>
</dbReference>
<dbReference type="InterPro" id="IPR011993">
    <property type="entry name" value="PH-like_dom_sf"/>
</dbReference>
<evidence type="ECO:0000256" key="3">
    <source>
        <dbReference type="ARBA" id="ARBA00009785"/>
    </source>
</evidence>
<comment type="similarity">
    <text evidence="3">Belongs to the Ena/VASP family.</text>
</comment>
<dbReference type="Pfam" id="PF08776">
    <property type="entry name" value="VASP_tetra"/>
    <property type="match status" value="1"/>
</dbReference>
<feature type="compositionally biased region" description="Pro residues" evidence="10">
    <location>
        <begin position="248"/>
        <end position="260"/>
    </location>
</feature>
<evidence type="ECO:0000313" key="13">
    <source>
        <dbReference type="Proteomes" id="UP000502823"/>
    </source>
</evidence>
<evidence type="ECO:0000256" key="8">
    <source>
        <dbReference type="ARBA" id="ARBA00023212"/>
    </source>
</evidence>
<evidence type="ECO:0000256" key="7">
    <source>
        <dbReference type="ARBA" id="ARBA00023203"/>
    </source>
</evidence>
<evidence type="ECO:0000256" key="1">
    <source>
        <dbReference type="ARBA" id="ARBA00004245"/>
    </source>
</evidence>
<evidence type="ECO:0000259" key="11">
    <source>
        <dbReference type="PROSITE" id="PS50229"/>
    </source>
</evidence>
<feature type="compositionally biased region" description="Pro residues" evidence="10">
    <location>
        <begin position="320"/>
        <end position="330"/>
    </location>
</feature>
<comment type="caution">
    <text evidence="12">The sequence shown here is derived from an EMBL/GenBank/DDBJ whole genome shotgun (WGS) entry which is preliminary data.</text>
</comment>
<dbReference type="Gene3D" id="2.30.29.30">
    <property type="entry name" value="Pleckstrin-homology domain (PH domain)/Phosphotyrosine-binding domain (PTB)"/>
    <property type="match status" value="1"/>
</dbReference>
<dbReference type="SUPFAM" id="SSF50729">
    <property type="entry name" value="PH domain-like"/>
    <property type="match status" value="1"/>
</dbReference>
<dbReference type="GO" id="GO:0030027">
    <property type="term" value="C:lamellipodium"/>
    <property type="evidence" value="ECO:0007669"/>
    <property type="project" value="UniProtKB-SubCell"/>
</dbReference>
<dbReference type="PANTHER" id="PTHR11202:SF22">
    <property type="entry name" value="PROTEIN ENABLED"/>
    <property type="match status" value="1"/>
</dbReference>
<dbReference type="SMART" id="SM00461">
    <property type="entry name" value="WH1"/>
    <property type="match status" value="1"/>
</dbReference>
<evidence type="ECO:0000256" key="2">
    <source>
        <dbReference type="ARBA" id="ARBA00004510"/>
    </source>
</evidence>
<name>A0A6L2PIY3_COPFO</name>
<reference evidence="13" key="1">
    <citation type="submission" date="2020-01" db="EMBL/GenBank/DDBJ databases">
        <title>Draft genome sequence of the Termite Coptotermes fromosanus.</title>
        <authorList>
            <person name="Itakura S."/>
            <person name="Yosikawa Y."/>
            <person name="Umezawa K."/>
        </authorList>
    </citation>
    <scope>NUCLEOTIDE SEQUENCE [LARGE SCALE GENOMIC DNA]</scope>
</reference>
<dbReference type="GO" id="GO:0005856">
    <property type="term" value="C:cytoskeleton"/>
    <property type="evidence" value="ECO:0007669"/>
    <property type="project" value="UniProtKB-SubCell"/>
</dbReference>
<dbReference type="InterPro" id="IPR000697">
    <property type="entry name" value="WH1/EVH1_dom"/>
</dbReference>
<feature type="region of interest" description="Disordered" evidence="10">
    <location>
        <begin position="226"/>
        <end position="483"/>
    </location>
</feature>
<feature type="compositionally biased region" description="Pro residues" evidence="10">
    <location>
        <begin position="269"/>
        <end position="279"/>
    </location>
</feature>
<dbReference type="Proteomes" id="UP000502823">
    <property type="component" value="Unassembled WGS sequence"/>
</dbReference>
<organism evidence="12 13">
    <name type="scientific">Coptotermes formosanus</name>
    <name type="common">Formosan subterranean termite</name>
    <dbReference type="NCBI Taxonomy" id="36987"/>
    <lineage>
        <taxon>Eukaryota</taxon>
        <taxon>Metazoa</taxon>
        <taxon>Ecdysozoa</taxon>
        <taxon>Arthropoda</taxon>
        <taxon>Hexapoda</taxon>
        <taxon>Insecta</taxon>
        <taxon>Pterygota</taxon>
        <taxon>Neoptera</taxon>
        <taxon>Polyneoptera</taxon>
        <taxon>Dictyoptera</taxon>
        <taxon>Blattodea</taxon>
        <taxon>Blattoidea</taxon>
        <taxon>Termitoidae</taxon>
        <taxon>Rhinotermitidae</taxon>
        <taxon>Coptotermes</taxon>
    </lineage>
</organism>
<dbReference type="OrthoDB" id="31170at2759"/>
<dbReference type="PANTHER" id="PTHR11202">
    <property type="entry name" value="SPROUTY-RELATED, EVH1 DOMAIN-CONTAINING PROTEIN FAMILY MEMBER"/>
    <property type="match status" value="1"/>
</dbReference>
<dbReference type="InParanoid" id="A0A6L2PIY3"/>
<keyword evidence="7" id="KW-0009">Actin-binding</keyword>
<keyword evidence="5" id="KW-0597">Phosphoprotein</keyword>
<dbReference type="GO" id="GO:0030054">
    <property type="term" value="C:cell junction"/>
    <property type="evidence" value="ECO:0007669"/>
    <property type="project" value="UniProtKB-ARBA"/>
</dbReference>
<proteinExistence type="inferred from homology"/>